<dbReference type="KEGG" id="msea:METESE_11090"/>
<dbReference type="PROSITE" id="PS51257">
    <property type="entry name" value="PROKAR_LIPOPROTEIN"/>
    <property type="match status" value="1"/>
</dbReference>
<gene>
    <name evidence="1" type="ORF">METESE_11090</name>
</gene>
<evidence type="ECO:0000313" key="2">
    <source>
        <dbReference type="Proteomes" id="UP001228113"/>
    </source>
</evidence>
<name>A0AA48GN53_9BACT</name>
<proteinExistence type="predicted"/>
<accession>A0AA48GN53</accession>
<protein>
    <submittedName>
        <fullName evidence="1">Uncharacterized protein</fullName>
    </submittedName>
</protein>
<reference evidence="1" key="1">
    <citation type="journal article" date="2023" name="Int. J. Syst. Evol. Microbiol.">
        <title>Mesoterricola silvestris gen. nov., sp. nov., Mesoterricola sediminis sp. nov., Geothrix oryzae sp. nov., Geothrix edaphica sp. nov., Geothrix rubra sp. nov., and Geothrix limicola sp. nov., six novel members of Acidobacteriota isolated from soils.</title>
        <authorList>
            <person name="Itoh H."/>
            <person name="Sugisawa Y."/>
            <person name="Mise K."/>
            <person name="Xu Z."/>
            <person name="Kuniyasu M."/>
            <person name="Ushijima N."/>
            <person name="Kawano K."/>
            <person name="Kobayashi E."/>
            <person name="Shiratori Y."/>
            <person name="Masuda Y."/>
            <person name="Senoo K."/>
        </authorList>
    </citation>
    <scope>NUCLEOTIDE SEQUENCE</scope>
    <source>
        <strain evidence="1">W786</strain>
    </source>
</reference>
<dbReference type="AlphaFoldDB" id="A0AA48GN53"/>
<sequence>MNSSTRPRVPALAGAALAVLLACGGGGRRPQNPAAVSTVALSPRQVTVQTGGSVVFTATANTTGGVSTATTLTVVEPGGGQIQADNATYVAPATAGVYHVRAALVAFPTVTDQAEVTVTDAPLLGGAMRIVNPLDSRTSDRVAANASLRVAVAERPGTYTLSVLEAGRGAVEQDPAHPSLWTYRAPGTPGTATLQLARVATGEVETRTLVILEP</sequence>
<dbReference type="RefSeq" id="WP_243334069.1">
    <property type="nucleotide sequence ID" value="NZ_AP027081.1"/>
</dbReference>
<organism evidence="1 2">
    <name type="scientific">Mesoterricola sediminis</name>
    <dbReference type="NCBI Taxonomy" id="2927980"/>
    <lineage>
        <taxon>Bacteria</taxon>
        <taxon>Pseudomonadati</taxon>
        <taxon>Acidobacteriota</taxon>
        <taxon>Holophagae</taxon>
        <taxon>Holophagales</taxon>
        <taxon>Holophagaceae</taxon>
        <taxon>Mesoterricola</taxon>
    </lineage>
</organism>
<keyword evidence="2" id="KW-1185">Reference proteome</keyword>
<dbReference type="EMBL" id="AP027081">
    <property type="protein sequence ID" value="BDU76151.1"/>
    <property type="molecule type" value="Genomic_DNA"/>
</dbReference>
<evidence type="ECO:0000313" key="1">
    <source>
        <dbReference type="EMBL" id="BDU76151.1"/>
    </source>
</evidence>
<dbReference type="Proteomes" id="UP001228113">
    <property type="component" value="Chromosome"/>
</dbReference>